<feature type="transmembrane region" description="Helical" evidence="1">
    <location>
        <begin position="60"/>
        <end position="79"/>
    </location>
</feature>
<feature type="transmembrane region" description="Helical" evidence="1">
    <location>
        <begin position="118"/>
        <end position="139"/>
    </location>
</feature>
<feature type="transmembrane region" description="Helical" evidence="1">
    <location>
        <begin position="9"/>
        <end position="28"/>
    </location>
</feature>
<keyword evidence="1" id="KW-0472">Membrane</keyword>
<protein>
    <submittedName>
        <fullName evidence="2">Uncharacterized protein</fullName>
    </submittedName>
</protein>
<gene>
    <name evidence="2" type="ORF">ACJDT4_06905</name>
</gene>
<dbReference type="EMBL" id="JBJIAA010000005">
    <property type="protein sequence ID" value="MFL0250147.1"/>
    <property type="molecule type" value="Genomic_DNA"/>
</dbReference>
<keyword evidence="1" id="KW-0812">Transmembrane</keyword>
<evidence type="ECO:0000313" key="2">
    <source>
        <dbReference type="EMBL" id="MFL0250147.1"/>
    </source>
</evidence>
<dbReference type="Proteomes" id="UP001623592">
    <property type="component" value="Unassembled WGS sequence"/>
</dbReference>
<name>A0ABW8TEK3_9CLOT</name>
<feature type="transmembrane region" description="Helical" evidence="1">
    <location>
        <begin position="34"/>
        <end position="53"/>
    </location>
</feature>
<evidence type="ECO:0000313" key="3">
    <source>
        <dbReference type="Proteomes" id="UP001623592"/>
    </source>
</evidence>
<keyword evidence="1" id="KW-1133">Transmembrane helix</keyword>
<organism evidence="2 3">
    <name type="scientific">Clostridium neuense</name>
    <dbReference type="NCBI Taxonomy" id="1728934"/>
    <lineage>
        <taxon>Bacteria</taxon>
        <taxon>Bacillati</taxon>
        <taxon>Bacillota</taxon>
        <taxon>Clostridia</taxon>
        <taxon>Eubacteriales</taxon>
        <taxon>Clostridiaceae</taxon>
        <taxon>Clostridium</taxon>
    </lineage>
</organism>
<keyword evidence="3" id="KW-1185">Reference proteome</keyword>
<comment type="caution">
    <text evidence="2">The sequence shown here is derived from an EMBL/GenBank/DDBJ whole genome shotgun (WGS) entry which is preliminary data.</text>
</comment>
<evidence type="ECO:0000256" key="1">
    <source>
        <dbReference type="SAM" id="Phobius"/>
    </source>
</evidence>
<sequence>MKYKHEKEIIRNIAMLALPIVLILGKLGKVKIEIMIAYVCSLFLISFGIYCIYKGLKLGGAFFFSLAIGTILVILSYHYDSYVLAVPIPGSWGLGCVFSYKLVCMTGDKEKIKRIKKGAIIVIALCSMIQVLMIALLFIKN</sequence>
<feature type="transmembrane region" description="Helical" evidence="1">
    <location>
        <begin position="85"/>
        <end position="106"/>
    </location>
</feature>
<proteinExistence type="predicted"/>
<reference evidence="2 3" key="1">
    <citation type="submission" date="2024-11" db="EMBL/GenBank/DDBJ databases">
        <authorList>
            <person name="Heng Y.C."/>
            <person name="Lim A.C.H."/>
            <person name="Lee J.K.Y."/>
            <person name="Kittelmann S."/>
        </authorList>
    </citation>
    <scope>NUCLEOTIDE SEQUENCE [LARGE SCALE GENOMIC DNA]</scope>
    <source>
        <strain evidence="2 3">WILCCON 0114</strain>
    </source>
</reference>
<dbReference type="RefSeq" id="WP_406786818.1">
    <property type="nucleotide sequence ID" value="NZ_JBJIAA010000005.1"/>
</dbReference>
<accession>A0ABW8TEK3</accession>